<feature type="region of interest" description="Disordered" evidence="1">
    <location>
        <begin position="137"/>
        <end position="162"/>
    </location>
</feature>
<gene>
    <name evidence="3" type="ORF">OEG82_12635</name>
</gene>
<keyword evidence="2" id="KW-1133">Transmembrane helix</keyword>
<feature type="transmembrane region" description="Helical" evidence="2">
    <location>
        <begin position="31"/>
        <end position="49"/>
    </location>
</feature>
<feature type="transmembrane region" description="Helical" evidence="2">
    <location>
        <begin position="61"/>
        <end position="82"/>
    </location>
</feature>
<protein>
    <submittedName>
        <fullName evidence="3">Uncharacterized protein</fullName>
    </submittedName>
</protein>
<keyword evidence="4" id="KW-1185">Reference proteome</keyword>
<dbReference type="EMBL" id="JAOVZQ010000001">
    <property type="protein sequence ID" value="MCY0094864.1"/>
    <property type="molecule type" value="Genomic_DNA"/>
</dbReference>
<organism evidence="3 4">
    <name type="scientific">Hoeflea ulvae</name>
    <dbReference type="NCBI Taxonomy" id="2983764"/>
    <lineage>
        <taxon>Bacteria</taxon>
        <taxon>Pseudomonadati</taxon>
        <taxon>Pseudomonadota</taxon>
        <taxon>Alphaproteobacteria</taxon>
        <taxon>Hyphomicrobiales</taxon>
        <taxon>Rhizobiaceae</taxon>
        <taxon>Hoeflea</taxon>
    </lineage>
</organism>
<feature type="transmembrane region" description="Helical" evidence="2">
    <location>
        <begin position="89"/>
        <end position="105"/>
    </location>
</feature>
<evidence type="ECO:0000313" key="4">
    <source>
        <dbReference type="Proteomes" id="UP001081283"/>
    </source>
</evidence>
<proteinExistence type="predicted"/>
<comment type="caution">
    <text evidence="3">The sequence shown here is derived from an EMBL/GenBank/DDBJ whole genome shotgun (WGS) entry which is preliminary data.</text>
</comment>
<keyword evidence="2" id="KW-0812">Transmembrane</keyword>
<dbReference type="RefSeq" id="WP_267612780.1">
    <property type="nucleotide sequence ID" value="NZ_JAOVZQ010000001.1"/>
</dbReference>
<name>A0ABT3YG36_9HYPH</name>
<sequence>MALDNDNDPAANPSETVDWGFIKKMRDQNPYLYGAVIIVLGLASAFAIYQNVFKSPRYSELLAFAGFCVFLYAVGVVVAYLFRETRFKVVLSAIIVIGGLFVYGGEGLNKTLSDTSQQFYPTILCWISASRCTPPPKVEAEDSQVEVDPSAAGADADDTPMVTSPVAGSPQRVYLQFAGALDRNAEIVPFVSRLAALGWTMQDTERIAAAAGLYEVRYFHEEDRENAERLVAAITASDPPVLAGNLPKLRYFSNFSNVSLGNLEIWMSK</sequence>
<evidence type="ECO:0000256" key="2">
    <source>
        <dbReference type="SAM" id="Phobius"/>
    </source>
</evidence>
<evidence type="ECO:0000256" key="1">
    <source>
        <dbReference type="SAM" id="MobiDB-lite"/>
    </source>
</evidence>
<keyword evidence="2" id="KW-0472">Membrane</keyword>
<reference evidence="3" key="1">
    <citation type="submission" date="2022-10" db="EMBL/GenBank/DDBJ databases">
        <title>Hoeflea sp. J2-29, isolated from marine algae.</title>
        <authorList>
            <person name="Kristyanto S."/>
            <person name="Kim J.M."/>
            <person name="Jeon C.O."/>
        </authorList>
    </citation>
    <scope>NUCLEOTIDE SEQUENCE</scope>
    <source>
        <strain evidence="3">J2-29</strain>
    </source>
</reference>
<evidence type="ECO:0000313" key="3">
    <source>
        <dbReference type="EMBL" id="MCY0094864.1"/>
    </source>
</evidence>
<accession>A0ABT3YG36</accession>
<dbReference type="Proteomes" id="UP001081283">
    <property type="component" value="Unassembled WGS sequence"/>
</dbReference>